<evidence type="ECO:0000313" key="2">
    <source>
        <dbReference type="Proteomes" id="UP000269265"/>
    </source>
</evidence>
<proteinExistence type="predicted"/>
<dbReference type="EMBL" id="RSED01000007">
    <property type="protein sequence ID" value="RRS04446.1"/>
    <property type="molecule type" value="Genomic_DNA"/>
</dbReference>
<dbReference type="InterPro" id="IPR047610">
    <property type="entry name" value="ImuA_translesion"/>
</dbReference>
<name>A0A3R8S366_9BURK</name>
<dbReference type="Proteomes" id="UP000269265">
    <property type="component" value="Unassembled WGS sequence"/>
</dbReference>
<dbReference type="SUPFAM" id="SSF52540">
    <property type="entry name" value="P-loop containing nucleoside triphosphate hydrolases"/>
    <property type="match status" value="1"/>
</dbReference>
<protein>
    <submittedName>
        <fullName evidence="1">Translesion DNA synthesis-associated protein ImuA</fullName>
    </submittedName>
</protein>
<dbReference type="OrthoDB" id="9811176at2"/>
<evidence type="ECO:0000313" key="1">
    <source>
        <dbReference type="EMBL" id="RRS04446.1"/>
    </source>
</evidence>
<reference evidence="1 2" key="1">
    <citation type="submission" date="2018-12" db="EMBL/GenBank/DDBJ databases">
        <title>The whole draft genome of Aquabacterium sp. SJQ9.</title>
        <authorList>
            <person name="Sun L."/>
            <person name="Gao X."/>
            <person name="Chen W."/>
            <person name="Huang K."/>
        </authorList>
    </citation>
    <scope>NUCLEOTIDE SEQUENCE [LARGE SCALE GENOMIC DNA]</scope>
    <source>
        <strain evidence="1 2">SJQ9</strain>
    </source>
</reference>
<sequence length="277" mass="29006">MGAAQALSSLPPALQDALWSASQVSPGRQRACATGFAALDRELPGGGWPTHALTELLQPRPALGAPLAEWRLLRPGLAGLAGAAGQSLVFVGPPLAPHLPGLQQAGVAASRVVWVPVDTAHERLWTTEQLIKGPGAARELAGLVSWLPQATAAQIRRLQTWALQCDAPVFIVRPVQVAAQASAAPLRLRIDLQGPGQLRVEILKRKGPAHAAPLTLHAWPPGLAHWQHRVPTPALPQVPQPAEAQAAPVAMAAHAARVDEINVRTPHALVLADPPGA</sequence>
<dbReference type="Gene3D" id="3.40.50.300">
    <property type="entry name" value="P-loop containing nucleotide triphosphate hydrolases"/>
    <property type="match status" value="1"/>
</dbReference>
<gene>
    <name evidence="1" type="primary">imuA</name>
    <name evidence="1" type="ORF">EIP75_11220</name>
</gene>
<organism evidence="1 2">
    <name type="scientific">Aquabacterium soli</name>
    <dbReference type="NCBI Taxonomy" id="2493092"/>
    <lineage>
        <taxon>Bacteria</taxon>
        <taxon>Pseudomonadati</taxon>
        <taxon>Pseudomonadota</taxon>
        <taxon>Betaproteobacteria</taxon>
        <taxon>Burkholderiales</taxon>
        <taxon>Aquabacterium</taxon>
    </lineage>
</organism>
<dbReference type="PIRSF" id="PIRSF037290">
    <property type="entry name" value="UCP037290"/>
    <property type="match status" value="1"/>
</dbReference>
<keyword evidence="2" id="KW-1185">Reference proteome</keyword>
<comment type="caution">
    <text evidence="1">The sequence shown here is derived from an EMBL/GenBank/DDBJ whole genome shotgun (WGS) entry which is preliminary data.</text>
</comment>
<dbReference type="InterPro" id="IPR017166">
    <property type="entry name" value="UCP037290"/>
</dbReference>
<dbReference type="AlphaFoldDB" id="A0A3R8S366"/>
<dbReference type="NCBIfam" id="NF033429">
    <property type="entry name" value="ImuA_translesion"/>
    <property type="match status" value="1"/>
</dbReference>
<accession>A0A3R8S366</accession>
<dbReference type="InterPro" id="IPR027417">
    <property type="entry name" value="P-loop_NTPase"/>
</dbReference>
<dbReference type="RefSeq" id="WP_125243354.1">
    <property type="nucleotide sequence ID" value="NZ_RSED01000007.1"/>
</dbReference>